<keyword evidence="6" id="KW-1003">Cell membrane</keyword>
<comment type="similarity">
    <text evidence="5 6">Belongs to the anion channel-forming bestrophin (TC 1.A.46) family. Calcium-sensitive chloride channel subfamily.</text>
</comment>
<keyword evidence="6" id="KW-0406">Ion transport</keyword>
<keyword evidence="6" id="KW-0869">Chloride channel</keyword>
<protein>
    <recommendedName>
        <fullName evidence="6">Bestrophin homolog</fullName>
    </recommendedName>
</protein>
<dbReference type="PANTHER" id="PTHR10736:SF0">
    <property type="entry name" value="BESTROPHIN HOMOLOG"/>
    <property type="match status" value="1"/>
</dbReference>
<dbReference type="OrthoDB" id="201595at2759"/>
<keyword evidence="3" id="KW-1133">Transmembrane helix</keyword>
<evidence type="ECO:0000256" key="3">
    <source>
        <dbReference type="ARBA" id="ARBA00022989"/>
    </source>
</evidence>
<name>A0A3P6S582_LITSI</name>
<sequence length="307" mass="35935">MGYIESYALFITNYIHGEDENARQLRRTLARYLCLTQVFVFRDISIQVKKRFPTTDSMINAGILLREEKEKLHSIELQYDKYWAPIRWIHSEALKARKEETITSDLLYWKLCAEVDKFRHNLQLLCNYDWIPIPLVYSQLDLVVLMMTIIEFVFFTGWLKVAQALLNPFGDDDDDFECIYLIDKNFATSLCIADNYDRLPKIRPDPFWRSNKRSPASPSTALVGVNFKITSNNQASWTRDDLQTIGRGKIMNIASPHSHHLEESTNRKPLRLAQNSTFQINHSIPLNLSMNNDDNNELLRYKFPVHL</sequence>
<keyword evidence="8" id="KW-1185">Reference proteome</keyword>
<evidence type="ECO:0000256" key="6">
    <source>
        <dbReference type="RuleBase" id="RU363126"/>
    </source>
</evidence>
<proteinExistence type="inferred from homology"/>
<evidence type="ECO:0000256" key="1">
    <source>
        <dbReference type="ARBA" id="ARBA00004370"/>
    </source>
</evidence>
<keyword evidence="2" id="KW-0812">Transmembrane</keyword>
<keyword evidence="4" id="KW-0472">Membrane</keyword>
<dbReference type="InterPro" id="IPR000615">
    <property type="entry name" value="Bestrophin"/>
</dbReference>
<comment type="function">
    <text evidence="6">Forms chloride channels.</text>
</comment>
<evidence type="ECO:0000313" key="7">
    <source>
        <dbReference type="EMBL" id="VDK69416.1"/>
    </source>
</evidence>
<comment type="subcellular location">
    <subcellularLocation>
        <location evidence="6">Cell membrane</location>
        <topology evidence="6">Multi-pass membrane protein</topology>
    </subcellularLocation>
    <subcellularLocation>
        <location evidence="1">Membrane</location>
    </subcellularLocation>
</comment>
<evidence type="ECO:0000256" key="4">
    <source>
        <dbReference type="ARBA" id="ARBA00023136"/>
    </source>
</evidence>
<keyword evidence="6" id="KW-0813">Transport</keyword>
<evidence type="ECO:0000256" key="2">
    <source>
        <dbReference type="ARBA" id="ARBA00022692"/>
    </source>
</evidence>
<dbReference type="EMBL" id="UYRX01000021">
    <property type="protein sequence ID" value="VDK69416.1"/>
    <property type="molecule type" value="Genomic_DNA"/>
</dbReference>
<keyword evidence="6" id="KW-0868">Chloride</keyword>
<dbReference type="GO" id="GO:0005254">
    <property type="term" value="F:chloride channel activity"/>
    <property type="evidence" value="ECO:0007669"/>
    <property type="project" value="UniProtKB-KW"/>
</dbReference>
<gene>
    <name evidence="7" type="ORF">NLS_LOCUS760</name>
</gene>
<dbReference type="PANTHER" id="PTHR10736">
    <property type="entry name" value="BESTROPHIN"/>
    <property type="match status" value="1"/>
</dbReference>
<evidence type="ECO:0000313" key="8">
    <source>
        <dbReference type="Proteomes" id="UP000277928"/>
    </source>
</evidence>
<dbReference type="GO" id="GO:0034707">
    <property type="term" value="C:chloride channel complex"/>
    <property type="evidence" value="ECO:0007669"/>
    <property type="project" value="UniProtKB-KW"/>
</dbReference>
<reference evidence="7 8" key="1">
    <citation type="submission" date="2018-08" db="EMBL/GenBank/DDBJ databases">
        <authorList>
            <person name="Laetsch R D."/>
            <person name="Stevens L."/>
            <person name="Kumar S."/>
            <person name="Blaxter L. M."/>
        </authorList>
    </citation>
    <scope>NUCLEOTIDE SEQUENCE [LARGE SCALE GENOMIC DNA]</scope>
</reference>
<dbReference type="Pfam" id="PF01062">
    <property type="entry name" value="Bestrophin"/>
    <property type="match status" value="1"/>
</dbReference>
<keyword evidence="6" id="KW-0407">Ion channel</keyword>
<dbReference type="Proteomes" id="UP000277928">
    <property type="component" value="Unassembled WGS sequence"/>
</dbReference>
<evidence type="ECO:0000256" key="5">
    <source>
        <dbReference type="ARBA" id="ARBA00034769"/>
    </source>
</evidence>
<dbReference type="GO" id="GO:0005886">
    <property type="term" value="C:plasma membrane"/>
    <property type="evidence" value="ECO:0007669"/>
    <property type="project" value="UniProtKB-SubCell"/>
</dbReference>
<dbReference type="InterPro" id="IPR021134">
    <property type="entry name" value="Bestrophin-like"/>
</dbReference>
<organism evidence="7 8">
    <name type="scientific">Litomosoides sigmodontis</name>
    <name type="common">Filarial nematode worm</name>
    <dbReference type="NCBI Taxonomy" id="42156"/>
    <lineage>
        <taxon>Eukaryota</taxon>
        <taxon>Metazoa</taxon>
        <taxon>Ecdysozoa</taxon>
        <taxon>Nematoda</taxon>
        <taxon>Chromadorea</taxon>
        <taxon>Rhabditida</taxon>
        <taxon>Spirurina</taxon>
        <taxon>Spiruromorpha</taxon>
        <taxon>Filarioidea</taxon>
        <taxon>Onchocercidae</taxon>
        <taxon>Litomosoides</taxon>
    </lineage>
</organism>
<dbReference type="AlphaFoldDB" id="A0A3P6S582"/>
<accession>A0A3P6S582</accession>